<protein>
    <recommendedName>
        <fullName evidence="3">4a-hydroxytetrahydrobiopterin dehydratase</fullName>
        <ecNumber evidence="3">4.2.1.96</ecNumber>
    </recommendedName>
</protein>
<dbReference type="InterPro" id="IPR036428">
    <property type="entry name" value="PCD_sf"/>
</dbReference>
<keyword evidence="6" id="KW-1185">Reference proteome</keyword>
<gene>
    <name evidence="5" type="ORF">ACJHVH_08860</name>
</gene>
<reference evidence="5 6" key="1">
    <citation type="submission" date="2024-11" db="EMBL/GenBank/DDBJ databases">
        <title>First Report of Moraxella oculi in Brazil in an Infectious Bovine Keratoconjunctivitis Outbreak.</title>
        <authorList>
            <person name="Carvalho C.V."/>
            <person name="Domingues R."/>
            <person name="Coutinho C."/>
            <person name="Honorio N.T.B.S."/>
            <person name="Faza D.R.L.R."/>
            <person name="Carvalho W.A."/>
            <person name="Machado A.B.F."/>
            <person name="Martins M.F."/>
            <person name="Gaspar E.B."/>
        </authorList>
    </citation>
    <scope>NUCLEOTIDE SEQUENCE [LARGE SCALE GENOMIC DNA]</scope>
    <source>
        <strain evidence="5 6">2117LE</strain>
    </source>
</reference>
<evidence type="ECO:0000256" key="4">
    <source>
        <dbReference type="ARBA" id="ARBA00023239"/>
    </source>
</evidence>
<evidence type="ECO:0000256" key="1">
    <source>
        <dbReference type="ARBA" id="ARBA00001554"/>
    </source>
</evidence>
<evidence type="ECO:0000256" key="2">
    <source>
        <dbReference type="ARBA" id="ARBA00006472"/>
    </source>
</evidence>
<evidence type="ECO:0000313" key="5">
    <source>
        <dbReference type="EMBL" id="MFL1733087.1"/>
    </source>
</evidence>
<evidence type="ECO:0000256" key="3">
    <source>
        <dbReference type="ARBA" id="ARBA00013252"/>
    </source>
</evidence>
<keyword evidence="4" id="KW-0456">Lyase</keyword>
<comment type="catalytic activity">
    <reaction evidence="1">
        <text>(4aS,6R)-4a-hydroxy-L-erythro-5,6,7,8-tetrahydrobiopterin = (6R)-L-erythro-6,7-dihydrobiopterin + H2O</text>
        <dbReference type="Rhea" id="RHEA:11920"/>
        <dbReference type="ChEBI" id="CHEBI:15377"/>
        <dbReference type="ChEBI" id="CHEBI:15642"/>
        <dbReference type="ChEBI" id="CHEBI:43120"/>
        <dbReference type="EC" id="4.2.1.96"/>
    </reaction>
</comment>
<dbReference type="EMBL" id="JBJJXE010000023">
    <property type="protein sequence ID" value="MFL1733087.1"/>
    <property type="molecule type" value="Genomic_DNA"/>
</dbReference>
<dbReference type="Proteomes" id="UP001624684">
    <property type="component" value="Unassembled WGS sequence"/>
</dbReference>
<dbReference type="Gene3D" id="3.30.1360.20">
    <property type="entry name" value="Transcriptional coactivator/pterin dehydratase"/>
    <property type="match status" value="1"/>
</dbReference>
<name>A0ABW8UAQ1_9GAMM</name>
<sequence>MSSMTSDQVALQLDGLPAWQLDGSSLVRTYEFADFASVVAFIVKMSFHAQELEHYPHWESYYTTLKVSIGNADQGTLHNRDVQLAKRLETSFNAQKM</sequence>
<proteinExistence type="inferred from homology"/>
<accession>A0ABW8UAQ1</accession>
<comment type="similarity">
    <text evidence="2">Belongs to the pterin-4-alpha-carbinolamine dehydratase family.</text>
</comment>
<dbReference type="Pfam" id="PF01329">
    <property type="entry name" value="Pterin_4a"/>
    <property type="match status" value="1"/>
</dbReference>
<dbReference type="InterPro" id="IPR001533">
    <property type="entry name" value="Pterin_deHydtase"/>
</dbReference>
<organism evidence="5 6">
    <name type="scientific">Moraxella oculi</name>
    <dbReference type="NCBI Taxonomy" id="2940516"/>
    <lineage>
        <taxon>Bacteria</taxon>
        <taxon>Pseudomonadati</taxon>
        <taxon>Pseudomonadota</taxon>
        <taxon>Gammaproteobacteria</taxon>
        <taxon>Moraxellales</taxon>
        <taxon>Moraxellaceae</taxon>
        <taxon>Moraxella</taxon>
    </lineage>
</organism>
<dbReference type="SUPFAM" id="SSF55248">
    <property type="entry name" value="PCD-like"/>
    <property type="match status" value="1"/>
</dbReference>
<dbReference type="RefSeq" id="WP_249102194.1">
    <property type="nucleotide sequence ID" value="NZ_JAMBAQ010000028.1"/>
</dbReference>
<dbReference type="EC" id="4.2.1.96" evidence="3"/>
<dbReference type="CDD" id="cd00488">
    <property type="entry name" value="PCD_DCoH"/>
    <property type="match status" value="1"/>
</dbReference>
<evidence type="ECO:0000313" key="6">
    <source>
        <dbReference type="Proteomes" id="UP001624684"/>
    </source>
</evidence>
<comment type="caution">
    <text evidence="5">The sequence shown here is derived from an EMBL/GenBank/DDBJ whole genome shotgun (WGS) entry which is preliminary data.</text>
</comment>